<proteinExistence type="predicted"/>
<dbReference type="EMBL" id="BPLQ01000392">
    <property type="protein sequence ID" value="GIX70748.1"/>
    <property type="molecule type" value="Genomic_DNA"/>
</dbReference>
<dbReference type="Proteomes" id="UP001054837">
    <property type="component" value="Unassembled WGS sequence"/>
</dbReference>
<evidence type="ECO:0000313" key="1">
    <source>
        <dbReference type="EMBL" id="GIX70748.1"/>
    </source>
</evidence>
<name>A0AAV4MEH0_9ARAC</name>
<organism evidence="1 2">
    <name type="scientific">Caerostris darwini</name>
    <dbReference type="NCBI Taxonomy" id="1538125"/>
    <lineage>
        <taxon>Eukaryota</taxon>
        <taxon>Metazoa</taxon>
        <taxon>Ecdysozoa</taxon>
        <taxon>Arthropoda</taxon>
        <taxon>Chelicerata</taxon>
        <taxon>Arachnida</taxon>
        <taxon>Araneae</taxon>
        <taxon>Araneomorphae</taxon>
        <taxon>Entelegynae</taxon>
        <taxon>Araneoidea</taxon>
        <taxon>Araneidae</taxon>
        <taxon>Caerostris</taxon>
    </lineage>
</organism>
<evidence type="ECO:0000313" key="2">
    <source>
        <dbReference type="Proteomes" id="UP001054837"/>
    </source>
</evidence>
<comment type="caution">
    <text evidence="1">The sequence shown here is derived from an EMBL/GenBank/DDBJ whole genome shotgun (WGS) entry which is preliminary data.</text>
</comment>
<dbReference type="AlphaFoldDB" id="A0AAV4MEH0"/>
<keyword evidence="2" id="KW-1185">Reference proteome</keyword>
<sequence length="105" mass="11946">MNRTASSAQVLGFQHILILDLICSPMQQRDIIVSSVAHTGCFPPATEGRYSKHFLLRLPLTLTWADSFQSNLESVNSTLMSRNRWGQTALCISIRVVHLKLWYEK</sequence>
<reference evidence="1 2" key="1">
    <citation type="submission" date="2021-06" db="EMBL/GenBank/DDBJ databases">
        <title>Caerostris darwini draft genome.</title>
        <authorList>
            <person name="Kono N."/>
            <person name="Arakawa K."/>
        </authorList>
    </citation>
    <scope>NUCLEOTIDE SEQUENCE [LARGE SCALE GENOMIC DNA]</scope>
</reference>
<gene>
    <name evidence="1" type="ORF">CDAR_172451</name>
</gene>
<protein>
    <submittedName>
        <fullName evidence="1">Uncharacterized protein</fullName>
    </submittedName>
</protein>
<accession>A0AAV4MEH0</accession>